<keyword evidence="3" id="KW-0456">Lyase</keyword>
<evidence type="ECO:0000313" key="3">
    <source>
        <dbReference type="EMBL" id="MBB4291453.1"/>
    </source>
</evidence>
<gene>
    <name evidence="3" type="ORF">GGE16_003512</name>
</gene>
<dbReference type="RefSeq" id="WP_183608268.1">
    <property type="nucleotide sequence ID" value="NZ_JACHAZ010000001.1"/>
</dbReference>
<keyword evidence="2" id="KW-0520">NAD</keyword>
<dbReference type="EC" id="4.3.1.12" evidence="3"/>
<dbReference type="SUPFAM" id="SSF51735">
    <property type="entry name" value="NAD(P)-binding Rossmann-fold domains"/>
    <property type="match status" value="1"/>
</dbReference>
<evidence type="ECO:0000313" key="4">
    <source>
        <dbReference type="Proteomes" id="UP000538507"/>
    </source>
</evidence>
<dbReference type="PANTHER" id="PTHR13812">
    <property type="entry name" value="KETIMINE REDUCTASE MU-CRYSTALLIN"/>
    <property type="match status" value="1"/>
</dbReference>
<dbReference type="Gene3D" id="3.30.1780.10">
    <property type="entry name" value="ornithine cyclodeaminase, domain 1"/>
    <property type="match status" value="1"/>
</dbReference>
<dbReference type="AlphaFoldDB" id="A0AAE2MKU2"/>
<dbReference type="Proteomes" id="UP000538507">
    <property type="component" value="Unassembled WGS sequence"/>
</dbReference>
<dbReference type="InterPro" id="IPR023401">
    <property type="entry name" value="ODC_N"/>
</dbReference>
<organism evidence="3 4">
    <name type="scientific">Rhizobium leguminosarum</name>
    <dbReference type="NCBI Taxonomy" id="384"/>
    <lineage>
        <taxon>Bacteria</taxon>
        <taxon>Pseudomonadati</taxon>
        <taxon>Pseudomonadota</taxon>
        <taxon>Alphaproteobacteria</taxon>
        <taxon>Hyphomicrobiales</taxon>
        <taxon>Rhizobiaceae</taxon>
        <taxon>Rhizobium/Agrobacterium group</taxon>
        <taxon>Rhizobium</taxon>
    </lineage>
</organism>
<dbReference type="GO" id="GO:0005737">
    <property type="term" value="C:cytoplasm"/>
    <property type="evidence" value="ECO:0007669"/>
    <property type="project" value="TreeGrafter"/>
</dbReference>
<dbReference type="InterPro" id="IPR036291">
    <property type="entry name" value="NAD(P)-bd_dom_sf"/>
</dbReference>
<proteinExistence type="inferred from homology"/>
<dbReference type="GO" id="GO:0008473">
    <property type="term" value="F:ornithine cyclodeaminase activity"/>
    <property type="evidence" value="ECO:0007669"/>
    <property type="project" value="UniProtKB-EC"/>
</dbReference>
<dbReference type="PANTHER" id="PTHR13812:SF19">
    <property type="entry name" value="KETIMINE REDUCTASE MU-CRYSTALLIN"/>
    <property type="match status" value="1"/>
</dbReference>
<name>A0AAE2MKU2_RHILE</name>
<reference evidence="3 4" key="1">
    <citation type="submission" date="2020-08" db="EMBL/GenBank/DDBJ databases">
        <title>Genomic Encyclopedia of Type Strains, Phase IV (KMG-V): Genome sequencing to study the core and pangenomes of soil and plant-associated prokaryotes.</title>
        <authorList>
            <person name="Whitman W."/>
        </authorList>
    </citation>
    <scope>NUCLEOTIDE SEQUENCE [LARGE SCALE GENOMIC DNA]</scope>
    <source>
        <strain evidence="3 4">SEMIA 415</strain>
    </source>
</reference>
<dbReference type="Gene3D" id="3.40.50.720">
    <property type="entry name" value="NAD(P)-binding Rossmann-like Domain"/>
    <property type="match status" value="1"/>
</dbReference>
<dbReference type="PIRSF" id="PIRSF001439">
    <property type="entry name" value="CryM"/>
    <property type="match status" value="1"/>
</dbReference>
<evidence type="ECO:0000256" key="2">
    <source>
        <dbReference type="ARBA" id="ARBA00023027"/>
    </source>
</evidence>
<protein>
    <submittedName>
        <fullName evidence="3">Ornithine cyclodeaminase</fullName>
        <ecNumber evidence="3">4.3.1.12</ecNumber>
    </submittedName>
</protein>
<accession>A0AAE2MKU2</accession>
<comment type="caution">
    <text evidence="3">The sequence shown here is derived from an EMBL/GenBank/DDBJ whole genome shotgun (WGS) entry which is preliminary data.</text>
</comment>
<comment type="similarity">
    <text evidence="1">Belongs to the ornithine cyclodeaminase/mu-crystallin family.</text>
</comment>
<sequence length="306" mass="32488">MTKILQDDDLRDGSFMNVAIDAVENAFLARAHGQTVSPPRHHVSFPGRGDLVFTIGGSLGERPVAGFRAYETFEGTEHSQIVAVWSADDGRLKGLILGERLGAIRTGAIGGVAIRHLSSPEASVVGVLGSGLQARTQLTAAAAVRKITIARIYSRDETRRNLFAREMQAELGIEIRSADSVREAVSDADIVICATSSNQPVVNASDLKRSVHVNTVGPKTLDGYELGLDIADMANIIATDSSEQTRAYASPFFLNGSGNEDRMVELSDIIAGRELGRTSADQTTLFCSVGLAGTEVAVASAIFDSL</sequence>
<dbReference type="InterPro" id="IPR003462">
    <property type="entry name" value="ODC_Mu_crystall"/>
</dbReference>
<evidence type="ECO:0000256" key="1">
    <source>
        <dbReference type="ARBA" id="ARBA00008903"/>
    </source>
</evidence>
<dbReference type="Pfam" id="PF02423">
    <property type="entry name" value="OCD_Mu_crystall"/>
    <property type="match status" value="1"/>
</dbReference>
<dbReference type="EMBL" id="JACIGO010000003">
    <property type="protein sequence ID" value="MBB4291453.1"/>
    <property type="molecule type" value="Genomic_DNA"/>
</dbReference>